<sequence>MCITWCPPISAKQRQEIRSQLSQPRVHETASISNGQVHFLPASPELPLTLDEESGNFPLKPSTIIQFPSTHFYLCPKRDILLIDELETLYEWDGIFAHYVPATGWRDFCELLTVMALDPFYDPSGQRMPLSESMIETDAWMNIVENLAGYLFDNIERLPKLEEIILLSSDEWSTGFLVHVEEYMKKIAFRNWLKSMEQKAVEYSNDCYERANEEVEIEKVLMCGWKHCVPKITILAYEYRDGDDQMLAMKKALLT</sequence>
<dbReference type="EMBL" id="KZ613939">
    <property type="protein sequence ID" value="PMD46704.1"/>
    <property type="molecule type" value="Genomic_DNA"/>
</dbReference>
<dbReference type="AlphaFoldDB" id="A0A2J6S7G0"/>
<organism evidence="1 2">
    <name type="scientific">Hyaloscypha variabilis (strain UAMH 11265 / GT02V1 / F)</name>
    <name type="common">Meliniomyces variabilis</name>
    <dbReference type="NCBI Taxonomy" id="1149755"/>
    <lineage>
        <taxon>Eukaryota</taxon>
        <taxon>Fungi</taxon>
        <taxon>Dikarya</taxon>
        <taxon>Ascomycota</taxon>
        <taxon>Pezizomycotina</taxon>
        <taxon>Leotiomycetes</taxon>
        <taxon>Helotiales</taxon>
        <taxon>Hyaloscyphaceae</taxon>
        <taxon>Hyaloscypha</taxon>
        <taxon>Hyaloscypha variabilis</taxon>
    </lineage>
</organism>
<evidence type="ECO:0000313" key="2">
    <source>
        <dbReference type="Proteomes" id="UP000235786"/>
    </source>
</evidence>
<gene>
    <name evidence="1" type="ORF">L207DRAFT_613408</name>
</gene>
<keyword evidence="2" id="KW-1185">Reference proteome</keyword>
<dbReference type="Proteomes" id="UP000235786">
    <property type="component" value="Unassembled WGS sequence"/>
</dbReference>
<proteinExistence type="predicted"/>
<reference evidence="1 2" key="1">
    <citation type="submission" date="2016-04" db="EMBL/GenBank/DDBJ databases">
        <title>A degradative enzymes factory behind the ericoid mycorrhizal symbiosis.</title>
        <authorList>
            <consortium name="DOE Joint Genome Institute"/>
            <person name="Martino E."/>
            <person name="Morin E."/>
            <person name="Grelet G."/>
            <person name="Kuo A."/>
            <person name="Kohler A."/>
            <person name="Daghino S."/>
            <person name="Barry K."/>
            <person name="Choi C."/>
            <person name="Cichocki N."/>
            <person name="Clum A."/>
            <person name="Copeland A."/>
            <person name="Hainaut M."/>
            <person name="Haridas S."/>
            <person name="Labutti K."/>
            <person name="Lindquist E."/>
            <person name="Lipzen A."/>
            <person name="Khouja H.-R."/>
            <person name="Murat C."/>
            <person name="Ohm R."/>
            <person name="Olson A."/>
            <person name="Spatafora J."/>
            <person name="Veneault-Fourrey C."/>
            <person name="Henrissat B."/>
            <person name="Grigoriev I."/>
            <person name="Martin F."/>
            <person name="Perotto S."/>
        </authorList>
    </citation>
    <scope>NUCLEOTIDE SEQUENCE [LARGE SCALE GENOMIC DNA]</scope>
    <source>
        <strain evidence="1 2">F</strain>
    </source>
</reference>
<dbReference type="OrthoDB" id="3556018at2759"/>
<accession>A0A2J6S7G0</accession>
<protein>
    <submittedName>
        <fullName evidence="1">Uncharacterized protein</fullName>
    </submittedName>
</protein>
<name>A0A2J6S7G0_HYAVF</name>
<evidence type="ECO:0000313" key="1">
    <source>
        <dbReference type="EMBL" id="PMD46704.1"/>
    </source>
</evidence>